<evidence type="ECO:0000313" key="8">
    <source>
        <dbReference type="EMBL" id="MFH8252672.1"/>
    </source>
</evidence>
<dbReference type="PROSITE" id="PS50850">
    <property type="entry name" value="MFS"/>
    <property type="match status" value="1"/>
</dbReference>
<feature type="transmembrane region" description="Helical" evidence="6">
    <location>
        <begin position="139"/>
        <end position="162"/>
    </location>
</feature>
<evidence type="ECO:0000256" key="5">
    <source>
        <dbReference type="SAM" id="MobiDB-lite"/>
    </source>
</evidence>
<evidence type="ECO:0000313" key="9">
    <source>
        <dbReference type="Proteomes" id="UP001610861"/>
    </source>
</evidence>
<comment type="caution">
    <text evidence="8">The sequence shown here is derived from an EMBL/GenBank/DDBJ whole genome shotgun (WGS) entry which is preliminary data.</text>
</comment>
<feature type="transmembrane region" description="Helical" evidence="6">
    <location>
        <begin position="41"/>
        <end position="62"/>
    </location>
</feature>
<sequence length="442" mass="45381">MTIEFDTSPTAPRALEDAESALREPTPTELFRQEAGPRRGLVLLLVLATIGAGAAQMSAALLTLTLKASVISGDAATTTISISSGIAGLFTLFALPIVGSLSDRSRSVFGRRRPFLVAASVAFAAGGTLLILAPNVALFVVAHLLITTGFVAAGVTITALIADQLPPERRGSATAFLSIGTPVGALFGMAVAVPFGDQLVPLIGIPTALAVGTLLLLVVMLRDPKFDEPRAAFDLRRLVGVFWVNPVRHPAFAFIFTSRMLVFSAVAALNGYQAIFLLQRLHLEAAALGGAILLTVVVNVGVTLLVAPVVGRISDRLGIRKPFILVAAVILGVGLVVAAMAPDFGVYLIACGIVGLGQGVYFAVELALATQVLPDPENPAKDLGILKIADNLPVSIVAAVAPALLAIGAASAADPNFAALFLAGAVSAIVGGFVILLVKGAR</sequence>
<feature type="transmembrane region" description="Helical" evidence="6">
    <location>
        <begin position="114"/>
        <end position="133"/>
    </location>
</feature>
<feature type="compositionally biased region" description="Polar residues" evidence="5">
    <location>
        <begin position="1"/>
        <end position="10"/>
    </location>
</feature>
<evidence type="ECO:0000256" key="3">
    <source>
        <dbReference type="ARBA" id="ARBA00022989"/>
    </source>
</evidence>
<feature type="transmembrane region" description="Helical" evidence="6">
    <location>
        <begin position="82"/>
        <end position="102"/>
    </location>
</feature>
<dbReference type="Pfam" id="PF07690">
    <property type="entry name" value="MFS_1"/>
    <property type="match status" value="1"/>
</dbReference>
<dbReference type="InterPro" id="IPR036259">
    <property type="entry name" value="MFS_trans_sf"/>
</dbReference>
<keyword evidence="3 6" id="KW-1133">Transmembrane helix</keyword>
<proteinExistence type="predicted"/>
<reference evidence="8 9" key="1">
    <citation type="submission" date="2024-09" db="EMBL/GenBank/DDBJ databases">
        <authorList>
            <person name="Pan X."/>
        </authorList>
    </citation>
    <scope>NUCLEOTIDE SEQUENCE [LARGE SCALE GENOMIC DNA]</scope>
    <source>
        <strain evidence="8 9">B2969</strain>
    </source>
</reference>
<evidence type="ECO:0000259" key="7">
    <source>
        <dbReference type="PROSITE" id="PS50850"/>
    </source>
</evidence>
<feature type="transmembrane region" description="Helical" evidence="6">
    <location>
        <begin position="251"/>
        <end position="275"/>
    </location>
</feature>
<evidence type="ECO:0000256" key="6">
    <source>
        <dbReference type="SAM" id="Phobius"/>
    </source>
</evidence>
<comment type="subcellular location">
    <subcellularLocation>
        <location evidence="1">Cell membrane</location>
        <topology evidence="1">Multi-pass membrane protein</topology>
    </subcellularLocation>
</comment>
<feature type="domain" description="Major facilitator superfamily (MFS) profile" evidence="7">
    <location>
        <begin position="44"/>
        <end position="442"/>
    </location>
</feature>
<feature type="transmembrane region" description="Helical" evidence="6">
    <location>
        <begin position="174"/>
        <end position="193"/>
    </location>
</feature>
<feature type="transmembrane region" description="Helical" evidence="6">
    <location>
        <begin position="417"/>
        <end position="438"/>
    </location>
</feature>
<protein>
    <submittedName>
        <fullName evidence="8">MFS transporter</fullName>
    </submittedName>
</protein>
<dbReference type="RefSeq" id="WP_397558101.1">
    <property type="nucleotide sequence ID" value="NZ_JBIQWL010000011.1"/>
</dbReference>
<feature type="transmembrane region" description="Helical" evidence="6">
    <location>
        <begin position="391"/>
        <end position="411"/>
    </location>
</feature>
<gene>
    <name evidence="8" type="ORF">ACH3VR_20055</name>
</gene>
<feature type="region of interest" description="Disordered" evidence="5">
    <location>
        <begin position="1"/>
        <end position="27"/>
    </location>
</feature>
<dbReference type="Proteomes" id="UP001610861">
    <property type="component" value="Unassembled WGS sequence"/>
</dbReference>
<keyword evidence="9" id="KW-1185">Reference proteome</keyword>
<organism evidence="8 9">
    <name type="scientific">Microbacterium alkaliflavum</name>
    <dbReference type="NCBI Taxonomy" id="3248839"/>
    <lineage>
        <taxon>Bacteria</taxon>
        <taxon>Bacillati</taxon>
        <taxon>Actinomycetota</taxon>
        <taxon>Actinomycetes</taxon>
        <taxon>Micrococcales</taxon>
        <taxon>Microbacteriaceae</taxon>
        <taxon>Microbacterium</taxon>
    </lineage>
</organism>
<dbReference type="EMBL" id="JBIQWL010000011">
    <property type="protein sequence ID" value="MFH8252672.1"/>
    <property type="molecule type" value="Genomic_DNA"/>
</dbReference>
<evidence type="ECO:0000256" key="2">
    <source>
        <dbReference type="ARBA" id="ARBA00022692"/>
    </source>
</evidence>
<evidence type="ECO:0000256" key="1">
    <source>
        <dbReference type="ARBA" id="ARBA00004651"/>
    </source>
</evidence>
<dbReference type="PANTHER" id="PTHR23528">
    <property type="match status" value="1"/>
</dbReference>
<dbReference type="PANTHER" id="PTHR23528:SF1">
    <property type="entry name" value="MAJOR FACILITATOR SUPERFAMILY (MFS) PROFILE DOMAIN-CONTAINING PROTEIN"/>
    <property type="match status" value="1"/>
</dbReference>
<name>A0ABW7QCQ9_9MICO</name>
<dbReference type="SUPFAM" id="SSF103473">
    <property type="entry name" value="MFS general substrate transporter"/>
    <property type="match status" value="1"/>
</dbReference>
<dbReference type="InterPro" id="IPR011701">
    <property type="entry name" value="MFS"/>
</dbReference>
<feature type="transmembrane region" description="Helical" evidence="6">
    <location>
        <begin position="323"/>
        <end position="341"/>
    </location>
</feature>
<keyword evidence="2 6" id="KW-0812">Transmembrane</keyword>
<accession>A0ABW7QCQ9</accession>
<feature type="transmembrane region" description="Helical" evidence="6">
    <location>
        <begin position="347"/>
        <end position="370"/>
    </location>
</feature>
<dbReference type="Gene3D" id="1.20.1250.20">
    <property type="entry name" value="MFS general substrate transporter like domains"/>
    <property type="match status" value="2"/>
</dbReference>
<evidence type="ECO:0000256" key="4">
    <source>
        <dbReference type="ARBA" id="ARBA00023136"/>
    </source>
</evidence>
<feature type="transmembrane region" description="Helical" evidence="6">
    <location>
        <begin position="287"/>
        <end position="311"/>
    </location>
</feature>
<dbReference type="InterPro" id="IPR020846">
    <property type="entry name" value="MFS_dom"/>
</dbReference>
<keyword evidence="4 6" id="KW-0472">Membrane</keyword>
<feature type="transmembrane region" description="Helical" evidence="6">
    <location>
        <begin position="199"/>
        <end position="221"/>
    </location>
</feature>